<sequence length="237" mass="25908">MAILEQVGPIGLFNTAPQTVAHKFAITDSLCDRMVNHVAVQIRTAAIVWKTTCEDYNSSCVWRWRRLGHGRRSPEQLEARADAGGEDGDPGEDGRAEQDQADGYHPQLLVGLVEGESPPRQQPAAADADEQKAAVGGQSHSEPGGHSARAGVAALEGFRLLHRLVCRHRFGLTRGGGRHGTEQFTPGDLCGWRGGGSEGWRVERQRQATLPTMVFGGVINTMVFAWEYYMDVYILIC</sequence>
<organism evidence="2 3">
    <name type="scientific">Ensete ventricosum</name>
    <name type="common">Abyssinian banana</name>
    <name type="synonym">Musa ensete</name>
    <dbReference type="NCBI Taxonomy" id="4639"/>
    <lineage>
        <taxon>Eukaryota</taxon>
        <taxon>Viridiplantae</taxon>
        <taxon>Streptophyta</taxon>
        <taxon>Embryophyta</taxon>
        <taxon>Tracheophyta</taxon>
        <taxon>Spermatophyta</taxon>
        <taxon>Magnoliopsida</taxon>
        <taxon>Liliopsida</taxon>
        <taxon>Zingiberales</taxon>
        <taxon>Musaceae</taxon>
        <taxon>Ensete</taxon>
    </lineage>
</organism>
<dbReference type="Proteomes" id="UP000287651">
    <property type="component" value="Unassembled WGS sequence"/>
</dbReference>
<name>A0A427A752_ENSVE</name>
<dbReference type="EMBL" id="AMZH03003536">
    <property type="protein sequence ID" value="RRT72024.1"/>
    <property type="molecule type" value="Genomic_DNA"/>
</dbReference>
<gene>
    <name evidence="2" type="ORF">B296_00014222</name>
</gene>
<feature type="region of interest" description="Disordered" evidence="1">
    <location>
        <begin position="116"/>
        <end position="148"/>
    </location>
</feature>
<evidence type="ECO:0000313" key="2">
    <source>
        <dbReference type="EMBL" id="RRT72024.1"/>
    </source>
</evidence>
<evidence type="ECO:0000313" key="3">
    <source>
        <dbReference type="Proteomes" id="UP000287651"/>
    </source>
</evidence>
<dbReference type="AlphaFoldDB" id="A0A427A752"/>
<comment type="caution">
    <text evidence="2">The sequence shown here is derived from an EMBL/GenBank/DDBJ whole genome shotgun (WGS) entry which is preliminary data.</text>
</comment>
<feature type="compositionally biased region" description="Basic and acidic residues" evidence="1">
    <location>
        <begin position="72"/>
        <end position="83"/>
    </location>
</feature>
<evidence type="ECO:0000256" key="1">
    <source>
        <dbReference type="SAM" id="MobiDB-lite"/>
    </source>
</evidence>
<reference evidence="2 3" key="1">
    <citation type="journal article" date="2014" name="Agronomy (Basel)">
        <title>A Draft Genome Sequence for Ensete ventricosum, the Drought-Tolerant Tree Against Hunger.</title>
        <authorList>
            <person name="Harrison J."/>
            <person name="Moore K.A."/>
            <person name="Paszkiewicz K."/>
            <person name="Jones T."/>
            <person name="Grant M."/>
            <person name="Ambacheew D."/>
            <person name="Muzemil S."/>
            <person name="Studholme D.J."/>
        </authorList>
    </citation>
    <scope>NUCLEOTIDE SEQUENCE [LARGE SCALE GENOMIC DNA]</scope>
</reference>
<feature type="region of interest" description="Disordered" evidence="1">
    <location>
        <begin position="72"/>
        <end position="99"/>
    </location>
</feature>
<accession>A0A427A752</accession>
<protein>
    <submittedName>
        <fullName evidence="2">Uncharacterized protein</fullName>
    </submittedName>
</protein>
<proteinExistence type="predicted"/>